<dbReference type="EMBL" id="CP031165">
    <property type="protein sequence ID" value="AXV08183.1"/>
    <property type="molecule type" value="Genomic_DNA"/>
</dbReference>
<dbReference type="Proteomes" id="UP000264006">
    <property type="component" value="Chromosome"/>
</dbReference>
<dbReference type="AlphaFoldDB" id="A0A346Y136"/>
<dbReference type="OrthoDB" id="8871309at2"/>
<accession>A0A346Y136</accession>
<evidence type="ECO:0000256" key="1">
    <source>
        <dbReference type="SAM" id="MobiDB-lite"/>
    </source>
</evidence>
<reference evidence="3 4" key="1">
    <citation type="submission" date="2018-09" db="EMBL/GenBank/DDBJ databases">
        <title>Complete genome sequence of Euzebya sp. DY32-46 isolated from seawater of Pacific Ocean.</title>
        <authorList>
            <person name="Xu L."/>
            <person name="Wu Y.-H."/>
            <person name="Xu X.-W."/>
        </authorList>
    </citation>
    <scope>NUCLEOTIDE SEQUENCE [LARGE SCALE GENOMIC DNA]</scope>
    <source>
        <strain evidence="3 4">DY32-46</strain>
    </source>
</reference>
<dbReference type="RefSeq" id="WP_114592559.1">
    <property type="nucleotide sequence ID" value="NZ_CP031165.1"/>
</dbReference>
<name>A0A346Y136_9ACTN</name>
<evidence type="ECO:0000259" key="2">
    <source>
        <dbReference type="Pfam" id="PF00561"/>
    </source>
</evidence>
<dbReference type="InterPro" id="IPR000073">
    <property type="entry name" value="AB_hydrolase_1"/>
</dbReference>
<organism evidence="3 4">
    <name type="scientific">Euzebya pacifica</name>
    <dbReference type="NCBI Taxonomy" id="1608957"/>
    <lineage>
        <taxon>Bacteria</taxon>
        <taxon>Bacillati</taxon>
        <taxon>Actinomycetota</taxon>
        <taxon>Nitriliruptoria</taxon>
        <taxon>Euzebyales</taxon>
    </lineage>
</organism>
<dbReference type="Pfam" id="PF00561">
    <property type="entry name" value="Abhydrolase_1"/>
    <property type="match status" value="1"/>
</dbReference>
<evidence type="ECO:0000313" key="3">
    <source>
        <dbReference type="EMBL" id="AXV08183.1"/>
    </source>
</evidence>
<proteinExistence type="predicted"/>
<sequence>MPILTPEDVANLPHPNRGPRRQGLWIEAQSAVQPLRLGLATRRLAAAPKGSGRPVMDIPGWRTGEASMAPLRTYLRRRGHHAVGWGGGVNSGDLPRDVPLTVEAVRTLADHTGDRVALVGWSLGGVIAREVARTVPDLVRRVITMGSPIAGPPAYTVFSGRMAEATMQQLLDRQRAREEQRPLTMPVTTIFTRKDRIVAWPACVDRHTKGVEHVEVDSTHFSLGIDPDVWLVVAERLVADD</sequence>
<protein>
    <recommendedName>
        <fullName evidence="2">AB hydrolase-1 domain-containing protein</fullName>
    </recommendedName>
</protein>
<evidence type="ECO:0000313" key="4">
    <source>
        <dbReference type="Proteomes" id="UP000264006"/>
    </source>
</evidence>
<feature type="domain" description="AB hydrolase-1" evidence="2">
    <location>
        <begin position="104"/>
        <end position="185"/>
    </location>
</feature>
<dbReference type="InterPro" id="IPR029058">
    <property type="entry name" value="AB_hydrolase_fold"/>
</dbReference>
<keyword evidence="4" id="KW-1185">Reference proteome</keyword>
<dbReference type="Gene3D" id="3.40.50.1820">
    <property type="entry name" value="alpha/beta hydrolase"/>
    <property type="match status" value="1"/>
</dbReference>
<dbReference type="GO" id="GO:0003824">
    <property type="term" value="F:catalytic activity"/>
    <property type="evidence" value="ECO:0007669"/>
    <property type="project" value="UniProtKB-ARBA"/>
</dbReference>
<gene>
    <name evidence="3" type="ORF">DVS28_a3510</name>
</gene>
<feature type="region of interest" description="Disordered" evidence="1">
    <location>
        <begin position="1"/>
        <end position="21"/>
    </location>
</feature>
<dbReference type="KEGG" id="euz:DVS28_a3510"/>
<dbReference type="SUPFAM" id="SSF53474">
    <property type="entry name" value="alpha/beta-Hydrolases"/>
    <property type="match status" value="1"/>
</dbReference>